<evidence type="ECO:0000313" key="3">
    <source>
        <dbReference type="EMBL" id="MBV7379685.1"/>
    </source>
</evidence>
<gene>
    <name evidence="3" type="ORF">KJP28_12195</name>
</gene>
<proteinExistence type="inferred from homology"/>
<dbReference type="RefSeq" id="WP_218392795.1">
    <property type="nucleotide sequence ID" value="NZ_JAHUZE010000002.1"/>
</dbReference>
<organism evidence="3 4">
    <name type="scientific">Maritimibacter dapengensis</name>
    <dbReference type="NCBI Taxonomy" id="2836868"/>
    <lineage>
        <taxon>Bacteria</taxon>
        <taxon>Pseudomonadati</taxon>
        <taxon>Pseudomonadota</taxon>
        <taxon>Alphaproteobacteria</taxon>
        <taxon>Rhodobacterales</taxon>
        <taxon>Roseobacteraceae</taxon>
        <taxon>Maritimibacter</taxon>
    </lineage>
</organism>
<comment type="similarity">
    <text evidence="1">Belongs to the ATP-dependent AMP-binding enzyme family.</text>
</comment>
<dbReference type="Pfam" id="PF00501">
    <property type="entry name" value="AMP-binding"/>
    <property type="match status" value="1"/>
</dbReference>
<evidence type="ECO:0000259" key="2">
    <source>
        <dbReference type="Pfam" id="PF00501"/>
    </source>
</evidence>
<dbReference type="PANTHER" id="PTHR22754">
    <property type="entry name" value="DISCO-INTERACTING PROTEIN 2 DIP2 -RELATED"/>
    <property type="match status" value="1"/>
</dbReference>
<dbReference type="InterPro" id="IPR000873">
    <property type="entry name" value="AMP-dep_synth/lig_dom"/>
</dbReference>
<dbReference type="EMBL" id="JAHUZE010000002">
    <property type="protein sequence ID" value="MBV7379685.1"/>
    <property type="molecule type" value="Genomic_DNA"/>
</dbReference>
<sequence length="957" mass="107177">MTICSKKLPCFTFVTKNSAANSIDLSDRSGQIIACAEALKGRAEVGAIIGLCFRTGPDLVFWWLGAILAGFRPLILQYPTGKQARSYWQSSIEDTIDRADLTAIIADDAVAQVLSGNHSAFVINQPLPDAVENSTFVLDDFSIIQLSSGTTGFRKAVEFTAGQLHDHVEDFNATLELTEDDTIVSWLPLYHDMGYIACFVMPLILGVPVVMMDPEDWVEDKGLLFSTIEKHRGTVCYMPNFGFEVMSGCEVGDVSSMRFWISCSEPVFESTARKFMKHVGQPEDRFAACYAMAENVFAMTQSTGIRVARLDDEDVVSCGPPIRNVEIKTVDGELWVRSRASITSYMSKESIVDDEGFYPTGDMGHIVDGEIYVTGRKRDLMIQAGKKYYLSTVDAAVNRLVPEARGRVATLEDYDERLATSKAVVLIEAQDFFTRAGHNEIKEKILDDCGLDHVEINFVPPRFLTKTSSGKINRVLSLKHWKQVQDAKGVSLKTDPASDIHREFATLPFDKPAKHVLDSLSETVLRIILSDTGVPFESEWTLNDYLEAVGQNNGQDTEKDQAIRVASLADRRLMRFLKQEHLDEIGLAVGHSIEVEHLCCPPTPILLSDLIFVDYFLPRIEDKEPFTHLVRSVNKLRSSSLVLIDDTAELFFSLSQVYPVLSHRLERTREADLVGLRWQSYARGHDKLPVAVVAGVWIDVEDRAKTIDMLAQYLGIPIYKIATLTSLQEYTRDWDLIELQSLASPGLKPLAPDRIQSFLEGRIRDTRGGVRLVDAQQGDALRLNDLPHFCAQYVDRQNLDLVLEEFESFCIAGSPSSVTYIPKKLDELAKPYFFVASPNKETLEAATDFDCLLMCGPTVRVDIDAPTAFVMGTVEGTGTKNCEEHPEIKDVSFWARNCLVHTSDWYSLSEPVNQSELASQLEAARLDAVEARDQRLAEQAKRREARQERLRNRLFSN</sequence>
<dbReference type="Proteomes" id="UP000756530">
    <property type="component" value="Unassembled WGS sequence"/>
</dbReference>
<feature type="domain" description="AMP-dependent synthetase/ligase" evidence="2">
    <location>
        <begin position="35"/>
        <end position="334"/>
    </location>
</feature>
<dbReference type="PANTHER" id="PTHR22754:SF32">
    <property type="entry name" value="DISCO-INTERACTING PROTEIN 2"/>
    <property type="match status" value="1"/>
</dbReference>
<accession>A0ABS6T3A9</accession>
<keyword evidence="4" id="KW-1185">Reference proteome</keyword>
<comment type="caution">
    <text evidence="3">The sequence shown here is derived from an EMBL/GenBank/DDBJ whole genome shotgun (WGS) entry which is preliminary data.</text>
</comment>
<evidence type="ECO:0000313" key="4">
    <source>
        <dbReference type="Proteomes" id="UP000756530"/>
    </source>
</evidence>
<name>A0ABS6T3A9_9RHOB</name>
<evidence type="ECO:0000256" key="1">
    <source>
        <dbReference type="ARBA" id="ARBA00006432"/>
    </source>
</evidence>
<protein>
    <submittedName>
        <fullName evidence="3">AMP-binding protein</fullName>
    </submittedName>
</protein>
<reference evidence="3 4" key="1">
    <citation type="submission" date="2021-05" db="EMBL/GenBank/DDBJ databases">
        <title>Culturable bacteria isolated from Daya Bay.</title>
        <authorList>
            <person name="Zheng W."/>
            <person name="Yu S."/>
            <person name="Huang Y."/>
        </authorList>
    </citation>
    <scope>NUCLEOTIDE SEQUENCE [LARGE SCALE GENOMIC DNA]</scope>
    <source>
        <strain evidence="3 4">DP4N28-5</strain>
    </source>
</reference>